<feature type="region of interest" description="Disordered" evidence="7">
    <location>
        <begin position="193"/>
        <end position="285"/>
    </location>
</feature>
<keyword evidence="5" id="KW-0687">Ribonucleoprotein</keyword>
<feature type="region of interest" description="Disordered" evidence="7">
    <location>
        <begin position="330"/>
        <end position="355"/>
    </location>
</feature>
<feature type="compositionally biased region" description="Low complexity" evidence="7">
    <location>
        <begin position="227"/>
        <end position="242"/>
    </location>
</feature>
<evidence type="ECO:0000256" key="6">
    <source>
        <dbReference type="PROSITE-ProRule" id="PRU00182"/>
    </source>
</evidence>
<dbReference type="PANTHER" id="PTHR11831">
    <property type="entry name" value="30S 40S RIBOSOMAL PROTEIN"/>
    <property type="match status" value="1"/>
</dbReference>
<organism evidence="9 10">
    <name type="scientific">Pseudomicrostroma glucosiphilum</name>
    <dbReference type="NCBI Taxonomy" id="1684307"/>
    <lineage>
        <taxon>Eukaryota</taxon>
        <taxon>Fungi</taxon>
        <taxon>Dikarya</taxon>
        <taxon>Basidiomycota</taxon>
        <taxon>Ustilaginomycotina</taxon>
        <taxon>Exobasidiomycetes</taxon>
        <taxon>Microstromatales</taxon>
        <taxon>Microstromatales incertae sedis</taxon>
        <taxon>Pseudomicrostroma</taxon>
    </lineage>
</organism>
<dbReference type="PROSITE" id="PS00632">
    <property type="entry name" value="RIBOSOMAL_S4"/>
    <property type="match status" value="1"/>
</dbReference>
<dbReference type="InterPro" id="IPR022801">
    <property type="entry name" value="Ribosomal_uS4"/>
</dbReference>
<dbReference type="InterPro" id="IPR036986">
    <property type="entry name" value="S4_RNA-bd_sf"/>
</dbReference>
<dbReference type="PANTHER" id="PTHR11831:SF4">
    <property type="entry name" value="SMALL RIBOSOMAL SUBUNIT PROTEIN US4M"/>
    <property type="match status" value="1"/>
</dbReference>
<evidence type="ECO:0000256" key="5">
    <source>
        <dbReference type="ARBA" id="ARBA00023274"/>
    </source>
</evidence>
<gene>
    <name evidence="9" type="ORF">BCV69DRAFT_243847</name>
</gene>
<keyword evidence="4" id="KW-0689">Ribosomal protein</keyword>
<protein>
    <submittedName>
        <fullName evidence="9">Alpha-L RNA-binding motif-containing protein</fullName>
    </submittedName>
</protein>
<comment type="similarity">
    <text evidence="1">Belongs to the universal ribosomal protein uS4 family.</text>
</comment>
<feature type="compositionally biased region" description="Polar residues" evidence="7">
    <location>
        <begin position="243"/>
        <end position="283"/>
    </location>
</feature>
<dbReference type="STRING" id="1684307.A0A316UJB2"/>
<dbReference type="CDD" id="cd00165">
    <property type="entry name" value="S4"/>
    <property type="match status" value="1"/>
</dbReference>
<reference evidence="9 10" key="1">
    <citation type="journal article" date="2018" name="Mol. Biol. Evol.">
        <title>Broad Genomic Sampling Reveals a Smut Pathogenic Ancestry of the Fungal Clade Ustilaginomycotina.</title>
        <authorList>
            <person name="Kijpornyongpan T."/>
            <person name="Mondo S.J."/>
            <person name="Barry K."/>
            <person name="Sandor L."/>
            <person name="Lee J."/>
            <person name="Lipzen A."/>
            <person name="Pangilinan J."/>
            <person name="LaButti K."/>
            <person name="Hainaut M."/>
            <person name="Henrissat B."/>
            <person name="Grigoriev I.V."/>
            <person name="Spatafora J.W."/>
            <person name="Aime M.C."/>
        </authorList>
    </citation>
    <scope>NUCLEOTIDE SEQUENCE [LARGE SCALE GENOMIC DNA]</scope>
    <source>
        <strain evidence="9 10">MCA 4718</strain>
    </source>
</reference>
<dbReference type="GO" id="GO:0003735">
    <property type="term" value="F:structural constituent of ribosome"/>
    <property type="evidence" value="ECO:0007669"/>
    <property type="project" value="TreeGrafter"/>
</dbReference>
<evidence type="ECO:0000259" key="8">
    <source>
        <dbReference type="SMART" id="SM00363"/>
    </source>
</evidence>
<dbReference type="GeneID" id="37011818"/>
<evidence type="ECO:0000256" key="7">
    <source>
        <dbReference type="SAM" id="MobiDB-lite"/>
    </source>
</evidence>
<feature type="compositionally biased region" description="Basic and acidic residues" evidence="7">
    <location>
        <begin position="213"/>
        <end position="225"/>
    </location>
</feature>
<dbReference type="Gene3D" id="3.10.290.10">
    <property type="entry name" value="RNA-binding S4 domain"/>
    <property type="match status" value="1"/>
</dbReference>
<keyword evidence="3 6" id="KW-0694">RNA-binding</keyword>
<feature type="compositionally biased region" description="Low complexity" evidence="7">
    <location>
        <begin position="343"/>
        <end position="353"/>
    </location>
</feature>
<dbReference type="SMART" id="SM00363">
    <property type="entry name" value="S4"/>
    <property type="match status" value="1"/>
</dbReference>
<feature type="domain" description="RNA-binding S4" evidence="8">
    <location>
        <begin position="136"/>
        <end position="197"/>
    </location>
</feature>
<dbReference type="AlphaFoldDB" id="A0A316UJB2"/>
<evidence type="ECO:0000256" key="4">
    <source>
        <dbReference type="ARBA" id="ARBA00022980"/>
    </source>
</evidence>
<dbReference type="GO" id="GO:0019843">
    <property type="term" value="F:rRNA binding"/>
    <property type="evidence" value="ECO:0007669"/>
    <property type="project" value="UniProtKB-KW"/>
</dbReference>
<dbReference type="GO" id="GO:0042274">
    <property type="term" value="P:ribosomal small subunit biogenesis"/>
    <property type="evidence" value="ECO:0007669"/>
    <property type="project" value="TreeGrafter"/>
</dbReference>
<name>A0A316UJB2_9BASI</name>
<evidence type="ECO:0000256" key="2">
    <source>
        <dbReference type="ARBA" id="ARBA00022730"/>
    </source>
</evidence>
<dbReference type="RefSeq" id="XP_025351193.1">
    <property type="nucleotide sequence ID" value="XM_025490084.1"/>
</dbReference>
<evidence type="ECO:0000313" key="10">
    <source>
        <dbReference type="Proteomes" id="UP000245942"/>
    </source>
</evidence>
<evidence type="ECO:0000313" key="9">
    <source>
        <dbReference type="EMBL" id="PWN24033.1"/>
    </source>
</evidence>
<dbReference type="InterPro" id="IPR002942">
    <property type="entry name" value="S4_RNA-bd"/>
</dbReference>
<dbReference type="PROSITE" id="PS50889">
    <property type="entry name" value="S4"/>
    <property type="match status" value="1"/>
</dbReference>
<accession>A0A316UJB2</accession>
<dbReference type="Proteomes" id="UP000245942">
    <property type="component" value="Unassembled WGS sequence"/>
</dbReference>
<dbReference type="Pfam" id="PF01479">
    <property type="entry name" value="S4"/>
    <property type="match status" value="1"/>
</dbReference>
<dbReference type="SUPFAM" id="SSF55174">
    <property type="entry name" value="Alpha-L RNA-binding motif"/>
    <property type="match status" value="1"/>
</dbReference>
<keyword evidence="2 6" id="KW-0699">rRNA-binding</keyword>
<evidence type="ECO:0000256" key="1">
    <source>
        <dbReference type="ARBA" id="ARBA00007465"/>
    </source>
</evidence>
<dbReference type="GO" id="GO:0005763">
    <property type="term" value="C:mitochondrial small ribosomal subunit"/>
    <property type="evidence" value="ECO:0007669"/>
    <property type="project" value="TreeGrafter"/>
</dbReference>
<evidence type="ECO:0000256" key="3">
    <source>
        <dbReference type="ARBA" id="ARBA00022884"/>
    </source>
</evidence>
<keyword evidence="10" id="KW-1185">Reference proteome</keyword>
<proteinExistence type="inferred from homology"/>
<dbReference type="EMBL" id="KZ819321">
    <property type="protein sequence ID" value="PWN24033.1"/>
    <property type="molecule type" value="Genomic_DNA"/>
</dbReference>
<sequence>MRKSNVFSPEAALPRMSWSAANLYNLIARSQNPTLAGQTSFVGSTTAMTMYQQRWRSKRLLRGYHGDHIPERRFKRWFLPTDLPSYQNPAASGSKTPRVGGMFQGVRRNVREGGGNPAEQEGKMPIASLFVREVERRLDTAVFRSCFATSIYEARSLVVQGKVKLNGVRLTDPNHLLQPSDLVSVEASSIPMLKAGARKSETDNRHNEKRRAKQSERRDKRKEAEGEAAVAEGASEGEASVEPTTETQEPASSSENVKATSEASSATDKATQVKTSTFQQQKSAAPLPPGVFHFQLPQFAAPHLFVPPYLEVSFSTCSFIYLRHPTLLSPPANNFSRGDNDRTSPPTSTSDIPSPYPANSELFSLAWEHYAKNAPRVRGEMRRTKVEAKVGRHGFETARKKDEWNRLVAVRRGWLRVIGEREKQGQRTAGAKVVGGRKRRDRVGRTMKANL</sequence>
<dbReference type="OrthoDB" id="3356781at2759"/>
<dbReference type="InterPro" id="IPR018079">
    <property type="entry name" value="Ribosomal_uS4_CS"/>
</dbReference>